<feature type="coiled-coil region" evidence="1">
    <location>
        <begin position="40"/>
        <end position="86"/>
    </location>
</feature>
<dbReference type="Proteomes" id="UP000664417">
    <property type="component" value="Unassembled WGS sequence"/>
</dbReference>
<name>A0A8J7Q963_9BACT</name>
<reference evidence="3" key="1">
    <citation type="submission" date="2021-03" db="EMBL/GenBank/DDBJ databases">
        <authorList>
            <person name="Wang G."/>
        </authorList>
    </citation>
    <scope>NUCLEOTIDE SEQUENCE</scope>
    <source>
        <strain evidence="3">KCTC 12899</strain>
    </source>
</reference>
<dbReference type="EMBL" id="JAFREP010000015">
    <property type="protein sequence ID" value="MBO1320022.1"/>
    <property type="molecule type" value="Genomic_DNA"/>
</dbReference>
<evidence type="ECO:0000256" key="1">
    <source>
        <dbReference type="SAM" id="Coils"/>
    </source>
</evidence>
<evidence type="ECO:0000313" key="3">
    <source>
        <dbReference type="EMBL" id="MBO1320022.1"/>
    </source>
</evidence>
<organism evidence="3 4">
    <name type="scientific">Acanthopleuribacter pedis</name>
    <dbReference type="NCBI Taxonomy" id="442870"/>
    <lineage>
        <taxon>Bacteria</taxon>
        <taxon>Pseudomonadati</taxon>
        <taxon>Acidobacteriota</taxon>
        <taxon>Holophagae</taxon>
        <taxon>Acanthopleuribacterales</taxon>
        <taxon>Acanthopleuribacteraceae</taxon>
        <taxon>Acanthopleuribacter</taxon>
    </lineage>
</organism>
<keyword evidence="2" id="KW-1133">Transmembrane helix</keyword>
<dbReference type="RefSeq" id="WP_207859976.1">
    <property type="nucleotide sequence ID" value="NZ_JAFREP010000015.1"/>
</dbReference>
<keyword evidence="1" id="KW-0175">Coiled coil</keyword>
<evidence type="ECO:0000313" key="4">
    <source>
        <dbReference type="Proteomes" id="UP000664417"/>
    </source>
</evidence>
<gene>
    <name evidence="3" type="ORF">J3U88_16225</name>
</gene>
<keyword evidence="4" id="KW-1185">Reference proteome</keyword>
<sequence>MQTFVFLGLIFGILNAILLSVVIFILKQPDPNRGRQLAETQELQERITELTKHVVSFEKKIESLINDSKNENLAKLERVNQDMGRQLKTIHDNL</sequence>
<proteinExistence type="predicted"/>
<accession>A0A8J7Q963</accession>
<dbReference type="AlphaFoldDB" id="A0A8J7Q963"/>
<evidence type="ECO:0000256" key="2">
    <source>
        <dbReference type="SAM" id="Phobius"/>
    </source>
</evidence>
<comment type="caution">
    <text evidence="3">The sequence shown here is derived from an EMBL/GenBank/DDBJ whole genome shotgun (WGS) entry which is preliminary data.</text>
</comment>
<protein>
    <submittedName>
        <fullName evidence="3">Uncharacterized protein</fullName>
    </submittedName>
</protein>
<keyword evidence="2" id="KW-0472">Membrane</keyword>
<keyword evidence="2" id="KW-0812">Transmembrane</keyword>
<feature type="transmembrane region" description="Helical" evidence="2">
    <location>
        <begin position="6"/>
        <end position="26"/>
    </location>
</feature>